<feature type="region of interest" description="Disordered" evidence="1">
    <location>
        <begin position="1"/>
        <end position="43"/>
    </location>
</feature>
<proteinExistence type="predicted"/>
<feature type="domain" description="ABC-type transport auxiliary lipoprotein component" evidence="2">
    <location>
        <begin position="49"/>
        <end position="101"/>
    </location>
</feature>
<dbReference type="RefSeq" id="WP_102634915.1">
    <property type="nucleotide sequence ID" value="NZ_CADIJZ010000024.1"/>
</dbReference>
<accession>A0ABX4UYQ9</accession>
<dbReference type="SUPFAM" id="SSF159594">
    <property type="entry name" value="XCC0632-like"/>
    <property type="match status" value="1"/>
</dbReference>
<evidence type="ECO:0000313" key="4">
    <source>
        <dbReference type="Proteomes" id="UP000235659"/>
    </source>
</evidence>
<sequence>MRNVAQSDALYVDRGGGRRAGAEERPSGRNRNRNGCCHGPRVGRQATTQGMTLVAAWSVRSATRTVNGRTTARELMHDESGYDAIMMAHSRALARLADDIAAATRSMTE</sequence>
<keyword evidence="4" id="KW-1185">Reference proteome</keyword>
<evidence type="ECO:0000259" key="2">
    <source>
        <dbReference type="Pfam" id="PF03886"/>
    </source>
</evidence>
<name>A0ABX4UYQ9_9BURK</name>
<dbReference type="EMBL" id="PNXY01000022">
    <property type="protein sequence ID" value="PMS26906.1"/>
    <property type="molecule type" value="Genomic_DNA"/>
</dbReference>
<protein>
    <recommendedName>
        <fullName evidence="2">ABC-type transport auxiliary lipoprotein component domain-containing protein</fullName>
    </recommendedName>
</protein>
<reference evidence="3 4" key="1">
    <citation type="submission" date="2018-01" db="EMBL/GenBank/DDBJ databases">
        <title>Whole genome analyses suggest that Burkholderia sensu lato contains two further novel genera in the rhizoxinica-symbiotica group Mycetohabitans gen. nov., and Trinickia gen. nov.: implications for the evolution of diazotrophy and nodulation in the Burkholderiaceae.</title>
        <authorList>
            <person name="Estrada-de los Santos P."/>
            <person name="Palmer M."/>
            <person name="Chavez-Ramirez B."/>
            <person name="Beukes C."/>
            <person name="Steenkamp E.T."/>
            <person name="Hirsch A.M."/>
            <person name="Manyaka P."/>
            <person name="Maluk M."/>
            <person name="Lafos M."/>
            <person name="Crook M."/>
            <person name="Gross E."/>
            <person name="Simon M.F."/>
            <person name="Bueno dos Reis Junior F."/>
            <person name="Poole P.S."/>
            <person name="Venter S.N."/>
            <person name="James E.K."/>
        </authorList>
    </citation>
    <scope>NUCLEOTIDE SEQUENCE [LARGE SCALE GENOMIC DNA]</scope>
    <source>
        <strain evidence="3 4">WSM 3937</strain>
    </source>
</reference>
<dbReference type="InterPro" id="IPR005586">
    <property type="entry name" value="ABC_trans_aux"/>
</dbReference>
<evidence type="ECO:0000313" key="3">
    <source>
        <dbReference type="EMBL" id="PMS26906.1"/>
    </source>
</evidence>
<dbReference type="Pfam" id="PF03886">
    <property type="entry name" value="ABC_trans_aux"/>
    <property type="match status" value="1"/>
</dbReference>
<dbReference type="Proteomes" id="UP000235659">
    <property type="component" value="Unassembled WGS sequence"/>
</dbReference>
<comment type="caution">
    <text evidence="3">The sequence shown here is derived from an EMBL/GenBank/DDBJ whole genome shotgun (WGS) entry which is preliminary data.</text>
</comment>
<organism evidence="3 4">
    <name type="scientific">Paraburkholderia rhynchosiae</name>
    <dbReference type="NCBI Taxonomy" id="487049"/>
    <lineage>
        <taxon>Bacteria</taxon>
        <taxon>Pseudomonadati</taxon>
        <taxon>Pseudomonadota</taxon>
        <taxon>Betaproteobacteria</taxon>
        <taxon>Burkholderiales</taxon>
        <taxon>Burkholderiaceae</taxon>
        <taxon>Paraburkholderia</taxon>
    </lineage>
</organism>
<evidence type="ECO:0000256" key="1">
    <source>
        <dbReference type="SAM" id="MobiDB-lite"/>
    </source>
</evidence>
<gene>
    <name evidence="3" type="ORF">C0Z16_25895</name>
</gene>